<proteinExistence type="predicted"/>
<accession>A0A2V1DJ90</accession>
<dbReference type="AlphaFoldDB" id="A0A2V1DJ90"/>
<dbReference type="EMBL" id="KZ805419">
    <property type="protein sequence ID" value="PVH98190.1"/>
    <property type="molecule type" value="Genomic_DNA"/>
</dbReference>
<evidence type="ECO:0000313" key="2">
    <source>
        <dbReference type="Proteomes" id="UP000244855"/>
    </source>
</evidence>
<gene>
    <name evidence="1" type="ORF">DM02DRAFT_58096</name>
</gene>
<organism evidence="1 2">
    <name type="scientific">Periconia macrospinosa</name>
    <dbReference type="NCBI Taxonomy" id="97972"/>
    <lineage>
        <taxon>Eukaryota</taxon>
        <taxon>Fungi</taxon>
        <taxon>Dikarya</taxon>
        <taxon>Ascomycota</taxon>
        <taxon>Pezizomycotina</taxon>
        <taxon>Dothideomycetes</taxon>
        <taxon>Pleosporomycetidae</taxon>
        <taxon>Pleosporales</taxon>
        <taxon>Massarineae</taxon>
        <taxon>Periconiaceae</taxon>
        <taxon>Periconia</taxon>
    </lineage>
</organism>
<dbReference type="Proteomes" id="UP000244855">
    <property type="component" value="Unassembled WGS sequence"/>
</dbReference>
<reference evidence="1 2" key="1">
    <citation type="journal article" date="2018" name="Sci. Rep.">
        <title>Comparative genomics provides insights into the lifestyle and reveals functional heterogeneity of dark septate endophytic fungi.</title>
        <authorList>
            <person name="Knapp D.G."/>
            <person name="Nemeth J.B."/>
            <person name="Barry K."/>
            <person name="Hainaut M."/>
            <person name="Henrissat B."/>
            <person name="Johnson J."/>
            <person name="Kuo A."/>
            <person name="Lim J.H.P."/>
            <person name="Lipzen A."/>
            <person name="Nolan M."/>
            <person name="Ohm R.A."/>
            <person name="Tamas L."/>
            <person name="Grigoriev I.V."/>
            <person name="Spatafora J.W."/>
            <person name="Nagy L.G."/>
            <person name="Kovacs G.M."/>
        </authorList>
    </citation>
    <scope>NUCLEOTIDE SEQUENCE [LARGE SCALE GENOMIC DNA]</scope>
    <source>
        <strain evidence="1 2">DSE2036</strain>
    </source>
</reference>
<sequence>MMKVLAAEAKRRNSTAGRPPNQIYQSSASQLLACCCPLINTYFTYCPLQELPSSQSQTVCHLLLAPSSQSIPHPSSSAQPTVHLLLLCCWCPLYTSPHLTSLHIPPASQHSPFRPVLSTLLSAASPQPSQASVHQYCPRIIVLGPLLLLPFICSLAHARRISAICTCCVLALL</sequence>
<keyword evidence="2" id="KW-1185">Reference proteome</keyword>
<protein>
    <submittedName>
        <fullName evidence="1">Uncharacterized protein</fullName>
    </submittedName>
</protein>
<evidence type="ECO:0000313" key="1">
    <source>
        <dbReference type="EMBL" id="PVH98190.1"/>
    </source>
</evidence>
<name>A0A2V1DJ90_9PLEO</name>